<name>A0A1F6C403_HANXR</name>
<gene>
    <name evidence="2" type="ORF">A3F84_18960</name>
</gene>
<dbReference type="SUPFAM" id="SSF51338">
    <property type="entry name" value="Composite domain of metallo-dependent hydrolases"/>
    <property type="match status" value="1"/>
</dbReference>
<dbReference type="Proteomes" id="UP000178606">
    <property type="component" value="Unassembled WGS sequence"/>
</dbReference>
<reference evidence="2 3" key="1">
    <citation type="journal article" date="2016" name="Nat. Commun.">
        <title>Thousands of microbial genomes shed light on interconnected biogeochemical processes in an aquifer system.</title>
        <authorList>
            <person name="Anantharaman K."/>
            <person name="Brown C.T."/>
            <person name="Hug L.A."/>
            <person name="Sharon I."/>
            <person name="Castelle C.J."/>
            <person name="Probst A.J."/>
            <person name="Thomas B.C."/>
            <person name="Singh A."/>
            <person name="Wilkins M.J."/>
            <person name="Karaoz U."/>
            <person name="Brodie E.L."/>
            <person name="Williams K.H."/>
            <person name="Hubbard S.S."/>
            <person name="Banfield J.F."/>
        </authorList>
    </citation>
    <scope>NUCLEOTIDE SEQUENCE [LARGE SCALE GENOMIC DNA]</scope>
    <source>
        <strain evidence="3">RIFCSPLOWO2_12_FULL_64_10</strain>
    </source>
</reference>
<dbReference type="Gene3D" id="2.30.40.10">
    <property type="entry name" value="Urease, subunit C, domain 1"/>
    <property type="match status" value="1"/>
</dbReference>
<evidence type="ECO:0000313" key="2">
    <source>
        <dbReference type="EMBL" id="OGG43939.1"/>
    </source>
</evidence>
<comment type="caution">
    <text evidence="2">The sequence shown here is derived from an EMBL/GenBank/DDBJ whole genome shotgun (WGS) entry which is preliminary data.</text>
</comment>
<evidence type="ECO:0000259" key="1">
    <source>
        <dbReference type="Pfam" id="PF07969"/>
    </source>
</evidence>
<organism evidence="2 3">
    <name type="scientific">Handelsmanbacteria sp. (strain RIFCSPLOWO2_12_FULL_64_10)</name>
    <dbReference type="NCBI Taxonomy" id="1817868"/>
    <lineage>
        <taxon>Bacteria</taxon>
        <taxon>Candidatus Handelsmaniibacteriota</taxon>
    </lineage>
</organism>
<feature type="domain" description="Amidohydrolase 3" evidence="1">
    <location>
        <begin position="1"/>
        <end position="68"/>
    </location>
</feature>
<dbReference type="EMBL" id="MFKF01000422">
    <property type="protein sequence ID" value="OGG43939.1"/>
    <property type="molecule type" value="Genomic_DNA"/>
</dbReference>
<dbReference type="GO" id="GO:0016810">
    <property type="term" value="F:hydrolase activity, acting on carbon-nitrogen (but not peptide) bonds"/>
    <property type="evidence" value="ECO:0007669"/>
    <property type="project" value="InterPro"/>
</dbReference>
<proteinExistence type="predicted"/>
<protein>
    <recommendedName>
        <fullName evidence="1">Amidohydrolase 3 domain-containing protein</fullName>
    </recommendedName>
</protein>
<dbReference type="Gene3D" id="3.20.20.140">
    <property type="entry name" value="Metal-dependent hydrolases"/>
    <property type="match status" value="1"/>
</dbReference>
<dbReference type="AlphaFoldDB" id="A0A1F6C403"/>
<evidence type="ECO:0000313" key="3">
    <source>
        <dbReference type="Proteomes" id="UP000178606"/>
    </source>
</evidence>
<dbReference type="InterPro" id="IPR011059">
    <property type="entry name" value="Metal-dep_hydrolase_composite"/>
</dbReference>
<accession>A0A1F6C403</accession>
<sequence length="91" mass="10258">MSLEKLIQKITEFPARRMRLRDRGALREGALADVVVFDAERITDRATIEEPRRYSEGVRHLFVNGVAVIAEGRATGARPGRVLLREAKEQA</sequence>
<dbReference type="InterPro" id="IPR013108">
    <property type="entry name" value="Amidohydro_3"/>
</dbReference>
<dbReference type="Pfam" id="PF07969">
    <property type="entry name" value="Amidohydro_3"/>
    <property type="match status" value="1"/>
</dbReference>